<keyword evidence="4" id="KW-0805">Transcription regulation</keyword>
<feature type="binding site" evidence="7">
    <location>
        <position position="136"/>
    </location>
    <ligand>
        <name>Zn(2+)</name>
        <dbReference type="ChEBI" id="CHEBI:29105"/>
    </ligand>
</feature>
<comment type="cofactor">
    <cofactor evidence="8">
        <name>Mn(2+)</name>
        <dbReference type="ChEBI" id="CHEBI:29035"/>
    </cofactor>
    <cofactor evidence="8">
        <name>Fe(2+)</name>
        <dbReference type="ChEBI" id="CHEBI:29033"/>
    </cofactor>
    <text evidence="8">Binds 1 Mn(2+) or Fe(2+) ion per subunit.</text>
</comment>
<evidence type="ECO:0000313" key="9">
    <source>
        <dbReference type="EMBL" id="MBB6216795.1"/>
    </source>
</evidence>
<dbReference type="AlphaFoldDB" id="A0A841L372"/>
<dbReference type="GO" id="GO:0000976">
    <property type="term" value="F:transcription cis-regulatory region binding"/>
    <property type="evidence" value="ECO:0007669"/>
    <property type="project" value="TreeGrafter"/>
</dbReference>
<feature type="binding site" evidence="7">
    <location>
        <position position="139"/>
    </location>
    <ligand>
        <name>Zn(2+)</name>
        <dbReference type="ChEBI" id="CHEBI:29105"/>
    </ligand>
</feature>
<dbReference type="InterPro" id="IPR002481">
    <property type="entry name" value="FUR"/>
</dbReference>
<accession>A0A841L372</accession>
<evidence type="ECO:0000256" key="2">
    <source>
        <dbReference type="ARBA" id="ARBA00022491"/>
    </source>
</evidence>
<feature type="binding site" evidence="7">
    <location>
        <position position="100"/>
    </location>
    <ligand>
        <name>Zn(2+)</name>
        <dbReference type="ChEBI" id="CHEBI:29105"/>
    </ligand>
</feature>
<dbReference type="Proteomes" id="UP000579281">
    <property type="component" value="Unassembled WGS sequence"/>
</dbReference>
<dbReference type="PANTHER" id="PTHR33202:SF7">
    <property type="entry name" value="FERRIC UPTAKE REGULATION PROTEIN"/>
    <property type="match status" value="1"/>
</dbReference>
<dbReference type="GO" id="GO:0003700">
    <property type="term" value="F:DNA-binding transcription factor activity"/>
    <property type="evidence" value="ECO:0007669"/>
    <property type="project" value="InterPro"/>
</dbReference>
<dbReference type="InterPro" id="IPR036388">
    <property type="entry name" value="WH-like_DNA-bd_sf"/>
</dbReference>
<evidence type="ECO:0000256" key="7">
    <source>
        <dbReference type="PIRSR" id="PIRSR602481-1"/>
    </source>
</evidence>
<dbReference type="PANTHER" id="PTHR33202">
    <property type="entry name" value="ZINC UPTAKE REGULATION PROTEIN"/>
    <property type="match status" value="1"/>
</dbReference>
<evidence type="ECO:0000256" key="5">
    <source>
        <dbReference type="ARBA" id="ARBA00023125"/>
    </source>
</evidence>
<proteinExistence type="inferred from homology"/>
<organism evidence="9 10">
    <name type="scientific">Anaerosolibacter carboniphilus</name>
    <dbReference type="NCBI Taxonomy" id="1417629"/>
    <lineage>
        <taxon>Bacteria</taxon>
        <taxon>Bacillati</taxon>
        <taxon>Bacillota</taxon>
        <taxon>Clostridia</taxon>
        <taxon>Peptostreptococcales</taxon>
        <taxon>Thermotaleaceae</taxon>
        <taxon>Anaerosolibacter</taxon>
    </lineage>
</organism>
<feature type="binding site" evidence="7">
    <location>
        <position position="97"/>
    </location>
    <ligand>
        <name>Zn(2+)</name>
        <dbReference type="ChEBI" id="CHEBI:29105"/>
    </ligand>
</feature>
<comment type="cofactor">
    <cofactor evidence="7">
        <name>Zn(2+)</name>
        <dbReference type="ChEBI" id="CHEBI:29105"/>
    </cofactor>
    <text evidence="7">Binds 1 zinc ion per subunit.</text>
</comment>
<dbReference type="InterPro" id="IPR036390">
    <property type="entry name" value="WH_DNA-bd_sf"/>
</dbReference>
<evidence type="ECO:0000256" key="6">
    <source>
        <dbReference type="ARBA" id="ARBA00023163"/>
    </source>
</evidence>
<keyword evidence="2" id="KW-0678">Repressor</keyword>
<keyword evidence="7" id="KW-0479">Metal-binding</keyword>
<dbReference type="Pfam" id="PF01475">
    <property type="entry name" value="FUR"/>
    <property type="match status" value="1"/>
</dbReference>
<comment type="similarity">
    <text evidence="1">Belongs to the Fur family.</text>
</comment>
<feature type="binding site" evidence="8">
    <location>
        <position position="91"/>
    </location>
    <ligand>
        <name>Fe cation</name>
        <dbReference type="ChEBI" id="CHEBI:24875"/>
    </ligand>
</feature>
<dbReference type="SUPFAM" id="SSF46785">
    <property type="entry name" value="Winged helix' DNA-binding domain"/>
    <property type="match status" value="1"/>
</dbReference>
<dbReference type="EMBL" id="JACHEN010000017">
    <property type="protein sequence ID" value="MBB6216795.1"/>
    <property type="molecule type" value="Genomic_DNA"/>
</dbReference>
<dbReference type="Gene3D" id="3.30.1490.190">
    <property type="match status" value="1"/>
</dbReference>
<evidence type="ECO:0000256" key="1">
    <source>
        <dbReference type="ARBA" id="ARBA00007957"/>
    </source>
</evidence>
<gene>
    <name evidence="9" type="ORF">HNQ80_002899</name>
</gene>
<name>A0A841L372_9FIRM</name>
<protein>
    <submittedName>
        <fullName evidence="9">Fe2+ or Zn2+ uptake regulation protein</fullName>
    </submittedName>
</protein>
<feature type="binding site" evidence="8">
    <location>
        <position position="112"/>
    </location>
    <ligand>
        <name>Fe cation</name>
        <dbReference type="ChEBI" id="CHEBI:24875"/>
    </ligand>
</feature>
<reference evidence="9 10" key="1">
    <citation type="submission" date="2020-08" db="EMBL/GenBank/DDBJ databases">
        <title>Genomic Encyclopedia of Type Strains, Phase IV (KMG-IV): sequencing the most valuable type-strain genomes for metagenomic binning, comparative biology and taxonomic classification.</title>
        <authorList>
            <person name="Goeker M."/>
        </authorList>
    </citation>
    <scope>NUCLEOTIDE SEQUENCE [LARGE SCALE GENOMIC DNA]</scope>
    <source>
        <strain evidence="9 10">DSM 103526</strain>
    </source>
</reference>
<dbReference type="GO" id="GO:0045892">
    <property type="term" value="P:negative regulation of DNA-templated transcription"/>
    <property type="evidence" value="ECO:0007669"/>
    <property type="project" value="TreeGrafter"/>
</dbReference>
<keyword evidence="8" id="KW-0408">Iron</keyword>
<evidence type="ECO:0000256" key="4">
    <source>
        <dbReference type="ARBA" id="ARBA00023015"/>
    </source>
</evidence>
<dbReference type="InterPro" id="IPR043135">
    <property type="entry name" value="Fur_C"/>
</dbReference>
<keyword evidence="6" id="KW-0804">Transcription</keyword>
<evidence type="ECO:0000256" key="3">
    <source>
        <dbReference type="ARBA" id="ARBA00022833"/>
    </source>
</evidence>
<feature type="binding site" evidence="8">
    <location>
        <position position="128"/>
    </location>
    <ligand>
        <name>Fe cation</name>
        <dbReference type="ChEBI" id="CHEBI:24875"/>
    </ligand>
</feature>
<keyword evidence="10" id="KW-1185">Reference proteome</keyword>
<dbReference type="CDD" id="cd07153">
    <property type="entry name" value="Fur_like"/>
    <property type="match status" value="1"/>
</dbReference>
<evidence type="ECO:0000256" key="8">
    <source>
        <dbReference type="PIRSR" id="PIRSR602481-2"/>
    </source>
</evidence>
<dbReference type="GO" id="GO:0008270">
    <property type="term" value="F:zinc ion binding"/>
    <property type="evidence" value="ECO:0007669"/>
    <property type="project" value="TreeGrafter"/>
</dbReference>
<dbReference type="Gene3D" id="1.10.10.10">
    <property type="entry name" value="Winged helix-like DNA-binding domain superfamily/Winged helix DNA-binding domain"/>
    <property type="match status" value="1"/>
</dbReference>
<keyword evidence="5" id="KW-0238">DNA-binding</keyword>
<comment type="caution">
    <text evidence="9">The sequence shown here is derived from an EMBL/GenBank/DDBJ whole genome shotgun (WGS) entry which is preliminary data.</text>
</comment>
<evidence type="ECO:0000313" key="10">
    <source>
        <dbReference type="Proteomes" id="UP000579281"/>
    </source>
</evidence>
<dbReference type="GO" id="GO:1900376">
    <property type="term" value="P:regulation of secondary metabolite biosynthetic process"/>
    <property type="evidence" value="ECO:0007669"/>
    <property type="project" value="TreeGrafter"/>
</dbReference>
<sequence>MMNRTFIEDKLKEHGYKLTNQRKAIIDVLVEHQGHFLSAEEIYSKSKDKYAQTNFSTIYRNLEILVNTHIIHKTQIKDGTFSYELVCSEAHHHHLICKGCGKTENIDFCPIEDLQKKLGSKNFTLTDHKFELYGYCQKCQEDQ</sequence>
<keyword evidence="3 7" id="KW-0862">Zinc</keyword>